<accession>A0A3B0SVB9</accession>
<feature type="transmembrane region" description="Helical" evidence="1">
    <location>
        <begin position="209"/>
        <end position="229"/>
    </location>
</feature>
<keyword evidence="1" id="KW-0812">Transmembrane</keyword>
<feature type="transmembrane region" description="Helical" evidence="1">
    <location>
        <begin position="93"/>
        <end position="110"/>
    </location>
</feature>
<feature type="transmembrane region" description="Helical" evidence="1">
    <location>
        <begin position="268"/>
        <end position="286"/>
    </location>
</feature>
<dbReference type="Gene3D" id="1.10.3730.20">
    <property type="match status" value="1"/>
</dbReference>
<name>A0A3B0SVB9_9ZZZZ</name>
<dbReference type="InterPro" id="IPR037185">
    <property type="entry name" value="EmrE-like"/>
</dbReference>
<feature type="domain" description="EamA" evidence="2">
    <location>
        <begin position="5"/>
        <end position="133"/>
    </location>
</feature>
<dbReference type="Pfam" id="PF00892">
    <property type="entry name" value="EamA"/>
    <property type="match status" value="1"/>
</dbReference>
<feature type="transmembrane region" description="Helical" evidence="1">
    <location>
        <begin position="6"/>
        <end position="22"/>
    </location>
</feature>
<evidence type="ECO:0000259" key="2">
    <source>
        <dbReference type="Pfam" id="PF00892"/>
    </source>
</evidence>
<dbReference type="EMBL" id="UOEL01000004">
    <property type="protein sequence ID" value="VAW09865.1"/>
    <property type="molecule type" value="Genomic_DNA"/>
</dbReference>
<gene>
    <name evidence="3" type="ORF">MNBD_BACTEROID03-54</name>
</gene>
<feature type="transmembrane region" description="Helical" evidence="1">
    <location>
        <begin position="145"/>
        <end position="166"/>
    </location>
</feature>
<feature type="transmembrane region" description="Helical" evidence="1">
    <location>
        <begin position="61"/>
        <end position="81"/>
    </location>
</feature>
<reference evidence="3" key="1">
    <citation type="submission" date="2018-06" db="EMBL/GenBank/DDBJ databases">
        <authorList>
            <person name="Zhirakovskaya E."/>
        </authorList>
    </citation>
    <scope>NUCLEOTIDE SEQUENCE</scope>
</reference>
<feature type="transmembrane region" description="Helical" evidence="1">
    <location>
        <begin position="29"/>
        <end position="49"/>
    </location>
</feature>
<organism evidence="3">
    <name type="scientific">hydrothermal vent metagenome</name>
    <dbReference type="NCBI Taxonomy" id="652676"/>
    <lineage>
        <taxon>unclassified sequences</taxon>
        <taxon>metagenomes</taxon>
        <taxon>ecological metagenomes</taxon>
    </lineage>
</organism>
<dbReference type="GO" id="GO:0016020">
    <property type="term" value="C:membrane"/>
    <property type="evidence" value="ECO:0007669"/>
    <property type="project" value="InterPro"/>
</dbReference>
<dbReference type="AlphaFoldDB" id="A0A3B0SVB9"/>
<feature type="transmembrane region" description="Helical" evidence="1">
    <location>
        <begin position="116"/>
        <end position="133"/>
    </location>
</feature>
<keyword evidence="1" id="KW-1133">Transmembrane helix</keyword>
<keyword evidence="1" id="KW-0472">Membrane</keyword>
<sequence>MLDLALSVLFSSFLYVVFKLFAVYRVETLLAIIINYVVACSVGLLFFDTGSTLSGIPQKPWFLSTLALGFLFVVVFNLIAATVQKAGVSVTSVATKMSLVIPVLFGVVWYEEVLGPLKILGVLLALAAVYFASAKEKQTSRKNSLLLLPILVFTGSGIIDVSLKFIQDTHINDNEASLFSATLFGSAAVVGVAYYILKSIKKPKKITLITILGGIVLGVPNYFSIHFLLRALESDSLNSASVFTINNVAIVLFSTLLGIILFKEKLSLKNWGGVALAVLSIVLVAIF</sequence>
<evidence type="ECO:0000256" key="1">
    <source>
        <dbReference type="SAM" id="Phobius"/>
    </source>
</evidence>
<dbReference type="InterPro" id="IPR000620">
    <property type="entry name" value="EamA_dom"/>
</dbReference>
<evidence type="ECO:0000313" key="3">
    <source>
        <dbReference type="EMBL" id="VAW09865.1"/>
    </source>
</evidence>
<dbReference type="SUPFAM" id="SSF103481">
    <property type="entry name" value="Multidrug resistance efflux transporter EmrE"/>
    <property type="match status" value="2"/>
</dbReference>
<feature type="transmembrane region" description="Helical" evidence="1">
    <location>
        <begin position="241"/>
        <end position="261"/>
    </location>
</feature>
<protein>
    <submittedName>
        <fullName evidence="3">Integral membrane protein</fullName>
    </submittedName>
</protein>
<feature type="transmembrane region" description="Helical" evidence="1">
    <location>
        <begin position="178"/>
        <end position="197"/>
    </location>
</feature>
<proteinExistence type="predicted"/>